<feature type="region of interest" description="Disordered" evidence="1">
    <location>
        <begin position="1"/>
        <end position="29"/>
    </location>
</feature>
<name>A0ABS8Z2C1_9PSEU</name>
<keyword evidence="5" id="KW-1185">Reference proteome</keyword>
<feature type="compositionally biased region" description="Basic and acidic residues" evidence="1">
    <location>
        <begin position="11"/>
        <end position="26"/>
    </location>
</feature>
<reference evidence="3 5" key="1">
    <citation type="submission" date="2021-12" db="EMBL/GenBank/DDBJ databases">
        <title>Genome sequence of Kibdelosporangium philippinense ATCC 49844.</title>
        <authorList>
            <person name="Fedorov E.A."/>
            <person name="Omeragic M."/>
            <person name="Shalygina K.F."/>
            <person name="Maclea K.S."/>
        </authorList>
    </citation>
    <scope>NUCLEOTIDE SEQUENCE [LARGE SCALE GENOMIC DNA]</scope>
    <source>
        <strain evidence="3 5">ATCC 49844</strain>
    </source>
</reference>
<keyword evidence="2" id="KW-0472">Membrane</keyword>
<evidence type="ECO:0000313" key="4">
    <source>
        <dbReference type="EMBL" id="MCE7002002.1"/>
    </source>
</evidence>
<feature type="compositionally biased region" description="Basic residues" evidence="1">
    <location>
        <begin position="1"/>
        <end position="10"/>
    </location>
</feature>
<feature type="compositionally biased region" description="Pro residues" evidence="1">
    <location>
        <begin position="255"/>
        <end position="264"/>
    </location>
</feature>
<dbReference type="RefSeq" id="WP_233723040.1">
    <property type="nucleotide sequence ID" value="NZ_JAJVCN010000001.1"/>
</dbReference>
<dbReference type="EMBL" id="JAJVCN010000001">
    <property type="protein sequence ID" value="MCE7002002.1"/>
    <property type="molecule type" value="Genomic_DNA"/>
</dbReference>
<feature type="compositionally biased region" description="Polar residues" evidence="1">
    <location>
        <begin position="226"/>
        <end position="241"/>
    </location>
</feature>
<feature type="compositionally biased region" description="Polar residues" evidence="1">
    <location>
        <begin position="128"/>
        <end position="146"/>
    </location>
</feature>
<comment type="caution">
    <text evidence="3">The sequence shown here is derived from an EMBL/GenBank/DDBJ whole genome shotgun (WGS) entry which is preliminary data.</text>
</comment>
<feature type="compositionally biased region" description="Polar residues" evidence="1">
    <location>
        <begin position="154"/>
        <end position="174"/>
    </location>
</feature>
<accession>A0ABS8Z2C1</accession>
<dbReference type="EMBL" id="JAJVCN010000001">
    <property type="protein sequence ID" value="MCE7002000.1"/>
    <property type="molecule type" value="Genomic_DNA"/>
</dbReference>
<dbReference type="Proteomes" id="UP001521150">
    <property type="component" value="Unassembled WGS sequence"/>
</dbReference>
<feature type="region of interest" description="Disordered" evidence="1">
    <location>
        <begin position="111"/>
        <end position="175"/>
    </location>
</feature>
<keyword evidence="2" id="KW-0812">Transmembrane</keyword>
<evidence type="ECO:0000313" key="3">
    <source>
        <dbReference type="EMBL" id="MCE7002000.1"/>
    </source>
</evidence>
<feature type="region of interest" description="Disordered" evidence="1">
    <location>
        <begin position="225"/>
        <end position="264"/>
    </location>
</feature>
<evidence type="ECO:0000256" key="2">
    <source>
        <dbReference type="SAM" id="Phobius"/>
    </source>
</evidence>
<evidence type="ECO:0000256" key="1">
    <source>
        <dbReference type="SAM" id="MobiDB-lite"/>
    </source>
</evidence>
<protein>
    <submittedName>
        <fullName evidence="3">Uncharacterized protein</fullName>
    </submittedName>
</protein>
<organism evidence="3 5">
    <name type="scientific">Kibdelosporangium philippinense</name>
    <dbReference type="NCBI Taxonomy" id="211113"/>
    <lineage>
        <taxon>Bacteria</taxon>
        <taxon>Bacillati</taxon>
        <taxon>Actinomycetota</taxon>
        <taxon>Actinomycetes</taxon>
        <taxon>Pseudonocardiales</taxon>
        <taxon>Pseudonocardiaceae</taxon>
        <taxon>Kibdelosporangium</taxon>
    </lineage>
</organism>
<gene>
    <name evidence="3" type="ORF">LWC34_04010</name>
    <name evidence="4" type="ORF">LWC34_04020</name>
</gene>
<feature type="transmembrane region" description="Helical" evidence="2">
    <location>
        <begin position="80"/>
        <end position="107"/>
    </location>
</feature>
<keyword evidence="2" id="KW-1133">Transmembrane helix</keyword>
<evidence type="ECO:0000313" key="5">
    <source>
        <dbReference type="Proteomes" id="UP001521150"/>
    </source>
</evidence>
<sequence length="264" mass="26293">MSAHRSRRIDRRTAEHLLRGEPDREQAAGSDALSGLLAAASAPAHEAELAGEQAALAAFRAAHLAPVTQLRRRSMLIKTALAKLLTVKVAATAVTAVAAGGVAVAAVTGNLPTQRGDSPTVPPMGAVSSMTGPATPTPSIVSSQASDAADKNATGKNPTDNNAADKTTSGSGAPSPSLVGLCQAYTAGAGAEQGKALDNPAFTVLITTAGGKDKVPAYCTDLLANQPGQSATSAGKPTTHPTGPGAAHPTGKPEVVPPSPRPSR</sequence>
<proteinExistence type="predicted"/>